<comment type="caution">
    <text evidence="2">The sequence shown here is derived from an EMBL/GenBank/DDBJ whole genome shotgun (WGS) entry which is preliminary data.</text>
</comment>
<reference evidence="2 3" key="1">
    <citation type="submission" date="2024-06" db="EMBL/GenBank/DDBJ databases">
        <title>Genomic Encyclopedia of Type Strains, Phase V (KMG-V): Genome sequencing to study the core and pangenomes of soil and plant-associated prokaryotes.</title>
        <authorList>
            <person name="Whitman W."/>
        </authorList>
    </citation>
    <scope>NUCLEOTIDE SEQUENCE [LARGE SCALE GENOMIC DNA]</scope>
    <source>
        <strain evidence="2 3">NE40</strain>
    </source>
</reference>
<protein>
    <submittedName>
        <fullName evidence="2">Uncharacterized protein</fullName>
    </submittedName>
</protein>
<evidence type="ECO:0000256" key="1">
    <source>
        <dbReference type="SAM" id="SignalP"/>
    </source>
</evidence>
<keyword evidence="1" id="KW-0732">Signal</keyword>
<organism evidence="2 3">
    <name type="scientific">Endozoicomonas lisbonensis</name>
    <dbReference type="NCBI Taxonomy" id="3120522"/>
    <lineage>
        <taxon>Bacteria</taxon>
        <taxon>Pseudomonadati</taxon>
        <taxon>Pseudomonadota</taxon>
        <taxon>Gammaproteobacteria</taxon>
        <taxon>Oceanospirillales</taxon>
        <taxon>Endozoicomonadaceae</taxon>
        <taxon>Endozoicomonas</taxon>
    </lineage>
</organism>
<name>A0ABV2SCW3_9GAMM</name>
<feature type="chain" id="PRO_5046593241" evidence="1">
    <location>
        <begin position="23"/>
        <end position="176"/>
    </location>
</feature>
<evidence type="ECO:0000313" key="3">
    <source>
        <dbReference type="Proteomes" id="UP001549366"/>
    </source>
</evidence>
<dbReference type="EMBL" id="JBEWTB010000002">
    <property type="protein sequence ID" value="MET4755595.1"/>
    <property type="molecule type" value="Genomic_DNA"/>
</dbReference>
<feature type="signal peptide" evidence="1">
    <location>
        <begin position="1"/>
        <end position="22"/>
    </location>
</feature>
<gene>
    <name evidence="2" type="ORF">V5J35_000787</name>
</gene>
<evidence type="ECO:0000313" key="2">
    <source>
        <dbReference type="EMBL" id="MET4755595.1"/>
    </source>
</evidence>
<sequence length="176" mass="20424">MLRIKNYIIATLLLVTSANTFAKHPKSINWLMEQPVTAFDLGMYRLNQRMEELADRFIPIKSASAKYIDDEKSISIFIYVDGEKIKEDEITENVLRDKCKRSILEAKKHIGIFFSKKTSVADLFLEQVKSKPKDITHFRNEIDKIIKFQSVVVYYGDVVVCNSTVSNDDIYYGKRK</sequence>
<accession>A0ABV2SCW3</accession>
<proteinExistence type="predicted"/>
<dbReference type="RefSeq" id="WP_354010006.1">
    <property type="nucleotide sequence ID" value="NZ_JBEWTA010000001.1"/>
</dbReference>
<dbReference type="Proteomes" id="UP001549366">
    <property type="component" value="Unassembled WGS sequence"/>
</dbReference>
<keyword evidence="3" id="KW-1185">Reference proteome</keyword>